<dbReference type="KEGG" id="msaa:QYS49_22660"/>
<gene>
    <name evidence="2" type="ORF">QYS49_22660</name>
</gene>
<keyword evidence="1" id="KW-0812">Transmembrane</keyword>
<dbReference type="AlphaFoldDB" id="A0AA49GDU2"/>
<evidence type="ECO:0000313" key="2">
    <source>
        <dbReference type="EMBL" id="WKK74508.2"/>
    </source>
</evidence>
<feature type="transmembrane region" description="Helical" evidence="1">
    <location>
        <begin position="30"/>
        <end position="52"/>
    </location>
</feature>
<feature type="transmembrane region" description="Helical" evidence="1">
    <location>
        <begin position="191"/>
        <end position="219"/>
    </location>
</feature>
<evidence type="ECO:0000256" key="1">
    <source>
        <dbReference type="SAM" id="Phobius"/>
    </source>
</evidence>
<feature type="transmembrane region" description="Helical" evidence="1">
    <location>
        <begin position="368"/>
        <end position="387"/>
    </location>
</feature>
<feature type="transmembrane region" description="Helical" evidence="1">
    <location>
        <begin position="149"/>
        <end position="167"/>
    </location>
</feature>
<protein>
    <submittedName>
        <fullName evidence="2">Uncharacterized protein</fullName>
    </submittedName>
</protein>
<keyword evidence="3" id="KW-1185">Reference proteome</keyword>
<feature type="transmembrane region" description="Helical" evidence="1">
    <location>
        <begin position="231"/>
        <end position="248"/>
    </location>
</feature>
<proteinExistence type="predicted"/>
<feature type="transmembrane region" description="Helical" evidence="1">
    <location>
        <begin position="309"/>
        <end position="328"/>
    </location>
</feature>
<dbReference type="Proteomes" id="UP001230496">
    <property type="component" value="Chromosome"/>
</dbReference>
<keyword evidence="1" id="KW-0472">Membrane</keyword>
<keyword evidence="1" id="KW-1133">Transmembrane helix</keyword>
<accession>A0AA49GDU2</accession>
<organism evidence="2 3">
    <name type="scientific">Marivirga salinarum</name>
    <dbReference type="NCBI Taxonomy" id="3059078"/>
    <lineage>
        <taxon>Bacteria</taxon>
        <taxon>Pseudomonadati</taxon>
        <taxon>Bacteroidota</taxon>
        <taxon>Cytophagia</taxon>
        <taxon>Cytophagales</taxon>
        <taxon>Marivirgaceae</taxon>
        <taxon>Marivirga</taxon>
    </lineage>
</organism>
<sequence length="416" mass="48368">MFGILISIIILFLISYWVRPKHVKLNSKLNTYYNYGIVLRILGTSAYIFYAFQLSDGSVDAFIYDNYALEFAEYFLRGDFSPFYDEKLWRTGQFFYTNFVAYPAALFLILTFNSTFGIYLLFSLSCFIGLVLLYKAFVKNYVFLDRKMMMLVVFLFPALWFWTSTIGKDSWMFLGMGLVCLGITNTKINYFYVAFGIFVMYAFRPPVAYISILAFGSFFILNTTDKFLMKFFKIGLGLFAIVFLLNYLREEWGVSDFSNEELTELQQETLVNTDYGSGALDEKQGGISSIPRGIVDVLFRPFIWETNNILSLASTIEINFVVILLLVKRKSVFQFIRNGLRHRLSTFTLAFVGLYVVTIGLFENNIGIIARHRAIIFPFLFLMAFAYDDKVKRAYQQFLWRKRKQAEINRNTCPAQ</sequence>
<feature type="transmembrane region" description="Helical" evidence="1">
    <location>
        <begin position="94"/>
        <end position="112"/>
    </location>
</feature>
<dbReference type="EMBL" id="CP129971">
    <property type="protein sequence ID" value="WKK74508.2"/>
    <property type="molecule type" value="Genomic_DNA"/>
</dbReference>
<feature type="transmembrane region" description="Helical" evidence="1">
    <location>
        <begin position="118"/>
        <end position="137"/>
    </location>
</feature>
<reference evidence="2 3" key="1">
    <citation type="submission" date="2023-08" db="EMBL/GenBank/DDBJ databases">
        <title>Comparative genomics and taxonomic characterization of three novel marine species of genus Marivirga.</title>
        <authorList>
            <person name="Muhammad N."/>
            <person name="Kim S.-G."/>
        </authorList>
    </citation>
    <scope>NUCLEOTIDE SEQUENCE [LARGE SCALE GENOMIC DNA]</scope>
    <source>
        <strain evidence="2 3">BDSF4-3</strain>
    </source>
</reference>
<dbReference type="RefSeq" id="WP_308347497.1">
    <property type="nucleotide sequence ID" value="NZ_CP129971.1"/>
</dbReference>
<feature type="transmembrane region" description="Helical" evidence="1">
    <location>
        <begin position="340"/>
        <end position="362"/>
    </location>
</feature>
<evidence type="ECO:0000313" key="3">
    <source>
        <dbReference type="Proteomes" id="UP001230496"/>
    </source>
</evidence>
<name>A0AA49GDU2_9BACT</name>